<accession>B2IK40</accession>
<dbReference type="OrthoDB" id="9801227at2"/>
<protein>
    <submittedName>
        <fullName evidence="2">Anti-ECFsigma factor, ChrR</fullName>
    </submittedName>
</protein>
<dbReference type="InterPro" id="IPR014710">
    <property type="entry name" value="RmlC-like_jellyroll"/>
</dbReference>
<dbReference type="eggNOG" id="COG1917">
    <property type="taxonomic scope" value="Bacteria"/>
</dbReference>
<dbReference type="SUPFAM" id="SSF51182">
    <property type="entry name" value="RmlC-like cupins"/>
    <property type="match status" value="2"/>
</dbReference>
<dbReference type="Pfam" id="PF12973">
    <property type="entry name" value="Cupin_7"/>
    <property type="match status" value="2"/>
</dbReference>
<proteinExistence type="predicted"/>
<dbReference type="InterPro" id="IPR025979">
    <property type="entry name" value="ChrR-like_cupin_dom"/>
</dbReference>
<dbReference type="AlphaFoldDB" id="B2IK40"/>
<gene>
    <name evidence="2" type="ordered locus">Bind_1332</name>
</gene>
<evidence type="ECO:0000313" key="3">
    <source>
        <dbReference type="Proteomes" id="UP000001695"/>
    </source>
</evidence>
<organism evidence="2 3">
    <name type="scientific">Beijerinckia indica subsp. indica (strain ATCC 9039 / DSM 1715 / NCIMB 8712)</name>
    <dbReference type="NCBI Taxonomy" id="395963"/>
    <lineage>
        <taxon>Bacteria</taxon>
        <taxon>Pseudomonadati</taxon>
        <taxon>Pseudomonadota</taxon>
        <taxon>Alphaproteobacteria</taxon>
        <taxon>Hyphomicrobiales</taxon>
        <taxon>Beijerinckiaceae</taxon>
        <taxon>Beijerinckia</taxon>
    </lineage>
</organism>
<name>B2IK40_BEII9</name>
<dbReference type="HOGENOM" id="CLU_111523_0_0_5"/>
<dbReference type="Proteomes" id="UP000001695">
    <property type="component" value="Chromosome"/>
</dbReference>
<dbReference type="Gene3D" id="2.60.120.10">
    <property type="entry name" value="Jelly Rolls"/>
    <property type="match status" value="2"/>
</dbReference>
<sequence length="228" mass="25120">MKIRADFSQKAFLLPGDEPWISSPQPGVDRQMLDRIGEEVARATSLVRFAPGSFFPHHVHGGGEEFFVLEGTLEDENGRYPAGTYLRDPIGSQHTPFTKDGCTIFVKLWQFSASDKQRQVTESADIPWQAGPSEGLTLKPLHEFDSVTTFLLHLAPGTRWKHQTHPDGEEILVLEGTFSDEEGVYPARSWIREPGGRSHSALSEAGATLLVKTGHLAAHHLTLASNAV</sequence>
<reference evidence="2 3" key="2">
    <citation type="journal article" date="2010" name="J. Bacteriol.">
        <title>Complete genome sequence of Beijerinckia indica subsp. indica.</title>
        <authorList>
            <person name="Tamas I."/>
            <person name="Dedysh S.N."/>
            <person name="Liesack W."/>
            <person name="Stott M.B."/>
            <person name="Alam M."/>
            <person name="Murrell J.C."/>
            <person name="Dunfield P.F."/>
        </authorList>
    </citation>
    <scope>NUCLEOTIDE SEQUENCE [LARGE SCALE GENOMIC DNA]</scope>
    <source>
        <strain evidence="3">ATCC 9039 / DSM 1715 / NCIMB 8712</strain>
    </source>
</reference>
<feature type="domain" description="ChrR-like cupin" evidence="1">
    <location>
        <begin position="11"/>
        <end position="111"/>
    </location>
</feature>
<dbReference type="CDD" id="cd20303">
    <property type="entry name" value="cupin_ChrR_1"/>
    <property type="match status" value="2"/>
</dbReference>
<dbReference type="eggNOG" id="COG3806">
    <property type="taxonomic scope" value="Bacteria"/>
</dbReference>
<evidence type="ECO:0000313" key="2">
    <source>
        <dbReference type="EMBL" id="ACB94972.1"/>
    </source>
</evidence>
<keyword evidence="3" id="KW-1185">Reference proteome</keyword>
<feature type="domain" description="ChrR-like cupin" evidence="1">
    <location>
        <begin position="117"/>
        <end position="217"/>
    </location>
</feature>
<reference evidence="3" key="1">
    <citation type="submission" date="2008-03" db="EMBL/GenBank/DDBJ databases">
        <title>Complete sequence of chromosome of Beijerinckia indica subsp. indica ATCC 9039.</title>
        <authorList>
            <consortium name="US DOE Joint Genome Institute"/>
            <person name="Copeland A."/>
            <person name="Lucas S."/>
            <person name="Lapidus A."/>
            <person name="Glavina del Rio T."/>
            <person name="Dalin E."/>
            <person name="Tice H."/>
            <person name="Bruce D."/>
            <person name="Goodwin L."/>
            <person name="Pitluck S."/>
            <person name="LaButti K."/>
            <person name="Schmutz J."/>
            <person name="Larimer F."/>
            <person name="Land M."/>
            <person name="Hauser L."/>
            <person name="Kyrpides N."/>
            <person name="Mikhailova N."/>
            <person name="Dunfield P.F."/>
            <person name="Dedysh S.N."/>
            <person name="Liesack W."/>
            <person name="Saw J.H."/>
            <person name="Alam M."/>
            <person name="Chen Y."/>
            <person name="Murrell J.C."/>
            <person name="Richardson P."/>
        </authorList>
    </citation>
    <scope>NUCLEOTIDE SEQUENCE [LARGE SCALE GENOMIC DNA]</scope>
    <source>
        <strain evidence="3">ATCC 9039 / DSM 1715 / NCIMB 8712</strain>
    </source>
</reference>
<dbReference type="InterPro" id="IPR011051">
    <property type="entry name" value="RmlC_Cupin_sf"/>
</dbReference>
<evidence type="ECO:0000259" key="1">
    <source>
        <dbReference type="Pfam" id="PF12973"/>
    </source>
</evidence>
<dbReference type="KEGG" id="bid:Bind_1332"/>
<dbReference type="EMBL" id="CP001016">
    <property type="protein sequence ID" value="ACB94972.1"/>
    <property type="molecule type" value="Genomic_DNA"/>
</dbReference>